<reference evidence="1" key="2">
    <citation type="submission" date="2023-05" db="EMBL/GenBank/DDBJ databases">
        <authorList>
            <consortium name="Lawrence Berkeley National Laboratory"/>
            <person name="Steindorff A."/>
            <person name="Hensen N."/>
            <person name="Bonometti L."/>
            <person name="Westerberg I."/>
            <person name="Brannstrom I.O."/>
            <person name="Guillou S."/>
            <person name="Cros-Aarteil S."/>
            <person name="Calhoun S."/>
            <person name="Haridas S."/>
            <person name="Kuo A."/>
            <person name="Mondo S."/>
            <person name="Pangilinan J."/>
            <person name="Riley R."/>
            <person name="Labutti K."/>
            <person name="Andreopoulos B."/>
            <person name="Lipzen A."/>
            <person name="Chen C."/>
            <person name="Yanf M."/>
            <person name="Daum C."/>
            <person name="Ng V."/>
            <person name="Clum A."/>
            <person name="Ohm R."/>
            <person name="Martin F."/>
            <person name="Silar P."/>
            <person name="Natvig D."/>
            <person name="Lalanne C."/>
            <person name="Gautier V."/>
            <person name="Ament-Velasquez S.L."/>
            <person name="Kruys A."/>
            <person name="Hutchinson M.I."/>
            <person name="Powell A.J."/>
            <person name="Barry K."/>
            <person name="Miller A.N."/>
            <person name="Grigoriev I.V."/>
            <person name="Debuchy R."/>
            <person name="Gladieux P."/>
            <person name="Thoren M.H."/>
            <person name="Johannesson H."/>
        </authorList>
    </citation>
    <scope>NUCLEOTIDE SEQUENCE</scope>
    <source>
        <strain evidence="1">CBS 757.83</strain>
    </source>
</reference>
<evidence type="ECO:0008006" key="3">
    <source>
        <dbReference type="Google" id="ProtNLM"/>
    </source>
</evidence>
<evidence type="ECO:0000313" key="1">
    <source>
        <dbReference type="EMBL" id="KAK4099096.1"/>
    </source>
</evidence>
<dbReference type="AlphaFoldDB" id="A0AAN6PXU4"/>
<evidence type="ECO:0000313" key="2">
    <source>
        <dbReference type="Proteomes" id="UP001305647"/>
    </source>
</evidence>
<comment type="caution">
    <text evidence="1">The sequence shown here is derived from an EMBL/GenBank/DDBJ whole genome shotgun (WGS) entry which is preliminary data.</text>
</comment>
<proteinExistence type="predicted"/>
<name>A0AAN6PXU4_9PEZI</name>
<reference evidence="1" key="1">
    <citation type="journal article" date="2023" name="Mol. Phylogenet. Evol.">
        <title>Genome-scale phylogeny and comparative genomics of the fungal order Sordariales.</title>
        <authorList>
            <person name="Hensen N."/>
            <person name="Bonometti L."/>
            <person name="Westerberg I."/>
            <person name="Brannstrom I.O."/>
            <person name="Guillou S."/>
            <person name="Cros-Aarteil S."/>
            <person name="Calhoun S."/>
            <person name="Haridas S."/>
            <person name="Kuo A."/>
            <person name="Mondo S."/>
            <person name="Pangilinan J."/>
            <person name="Riley R."/>
            <person name="LaButti K."/>
            <person name="Andreopoulos B."/>
            <person name="Lipzen A."/>
            <person name="Chen C."/>
            <person name="Yan M."/>
            <person name="Daum C."/>
            <person name="Ng V."/>
            <person name="Clum A."/>
            <person name="Steindorff A."/>
            <person name="Ohm R.A."/>
            <person name="Martin F."/>
            <person name="Silar P."/>
            <person name="Natvig D.O."/>
            <person name="Lalanne C."/>
            <person name="Gautier V."/>
            <person name="Ament-Velasquez S.L."/>
            <person name="Kruys A."/>
            <person name="Hutchinson M.I."/>
            <person name="Powell A.J."/>
            <person name="Barry K."/>
            <person name="Miller A.N."/>
            <person name="Grigoriev I.V."/>
            <person name="Debuchy R."/>
            <person name="Gladieux P."/>
            <person name="Hiltunen Thoren M."/>
            <person name="Johannesson H."/>
        </authorList>
    </citation>
    <scope>NUCLEOTIDE SEQUENCE</scope>
    <source>
        <strain evidence="1">CBS 757.83</strain>
    </source>
</reference>
<protein>
    <recommendedName>
        <fullName evidence="3">F-box domain-containing protein</fullName>
    </recommendedName>
</protein>
<accession>A0AAN6PXU4</accession>
<gene>
    <name evidence="1" type="ORF">N658DRAFT_498689</name>
</gene>
<keyword evidence="2" id="KW-1185">Reference proteome</keyword>
<dbReference type="EMBL" id="MU863652">
    <property type="protein sequence ID" value="KAK4099096.1"/>
    <property type="molecule type" value="Genomic_DNA"/>
</dbReference>
<sequence>MVGTPSEITSVPLDKKPSLENLPAELRLKILDALDYEDLRALVHASSIFHQQYRLDRRGLLRGCLQRTLGAAAVDACAVYRSNLDSFSDSESCTRETVVVFLKAYQDRRSRETYSIHDKALTEGETVTMTAFHFTVIEPLVKRFTSWALSHLASEIGASPRQNEPLGETEKARVVRAMYRFQLCCNIFHDRRRKHTRENIKGIDVVSLFFCLFEPWEVEELVCVHTFSKDEFDRIFSDLHWDLHPEHPRFSDQRRPPTPDGAFDFDFAWERDNYLVGTVMCGLEPLHTALFKMRDHEHLATTMQKSISLGGQVFDGAVCGPTQKSTFGKGLEGARARTAAVRRGHNACSWARIFPPAGVDFGMEGDIQQSVWPTSRG</sequence>
<organism evidence="1 2">
    <name type="scientific">Parathielavia hyrcaniae</name>
    <dbReference type="NCBI Taxonomy" id="113614"/>
    <lineage>
        <taxon>Eukaryota</taxon>
        <taxon>Fungi</taxon>
        <taxon>Dikarya</taxon>
        <taxon>Ascomycota</taxon>
        <taxon>Pezizomycotina</taxon>
        <taxon>Sordariomycetes</taxon>
        <taxon>Sordariomycetidae</taxon>
        <taxon>Sordariales</taxon>
        <taxon>Chaetomiaceae</taxon>
        <taxon>Parathielavia</taxon>
    </lineage>
</organism>
<dbReference type="Proteomes" id="UP001305647">
    <property type="component" value="Unassembled WGS sequence"/>
</dbReference>